<feature type="transmembrane region" description="Helical" evidence="7">
    <location>
        <begin position="85"/>
        <end position="104"/>
    </location>
</feature>
<keyword evidence="3 7" id="KW-0812">Transmembrane</keyword>
<proteinExistence type="inferred from homology"/>
<dbReference type="EMBL" id="CP121689">
    <property type="protein sequence ID" value="WZL75403.1"/>
    <property type="molecule type" value="Genomic_DNA"/>
</dbReference>
<dbReference type="PANTHER" id="PTHR31272:SF4">
    <property type="entry name" value="CYTOCHROME C-TYPE BIOGENESIS PROTEIN HI_1454-RELATED"/>
    <property type="match status" value="1"/>
</dbReference>
<organism evidence="9 10">
    <name type="scientific">Thermatribacter velox</name>
    <dbReference type="NCBI Taxonomy" id="3039681"/>
    <lineage>
        <taxon>Bacteria</taxon>
        <taxon>Pseudomonadati</taxon>
        <taxon>Atribacterota</taxon>
        <taxon>Atribacteria</taxon>
        <taxon>Atribacterales</taxon>
        <taxon>Thermatribacteraceae</taxon>
        <taxon>Thermatribacter</taxon>
    </lineage>
</organism>
<evidence type="ECO:0000259" key="8">
    <source>
        <dbReference type="Pfam" id="PF02683"/>
    </source>
</evidence>
<gene>
    <name evidence="9" type="ORF">QBE54_07345</name>
</gene>
<dbReference type="Proteomes" id="UP001461341">
    <property type="component" value="Chromosome"/>
</dbReference>
<comment type="subcellular location">
    <subcellularLocation>
        <location evidence="1">Membrane</location>
        <topology evidence="1">Multi-pass membrane protein</topology>
    </subcellularLocation>
</comment>
<evidence type="ECO:0000313" key="10">
    <source>
        <dbReference type="Proteomes" id="UP001461341"/>
    </source>
</evidence>
<accession>A0ABZ2YAQ3</accession>
<keyword evidence="6 7" id="KW-0472">Membrane</keyword>
<evidence type="ECO:0000256" key="6">
    <source>
        <dbReference type="ARBA" id="ARBA00023136"/>
    </source>
</evidence>
<evidence type="ECO:0000256" key="1">
    <source>
        <dbReference type="ARBA" id="ARBA00004141"/>
    </source>
</evidence>
<evidence type="ECO:0000256" key="7">
    <source>
        <dbReference type="SAM" id="Phobius"/>
    </source>
</evidence>
<feature type="transmembrane region" description="Helical" evidence="7">
    <location>
        <begin position="197"/>
        <end position="215"/>
    </location>
</feature>
<feature type="transmembrane region" description="Helical" evidence="7">
    <location>
        <begin position="163"/>
        <end position="185"/>
    </location>
</feature>
<keyword evidence="5 7" id="KW-1133">Transmembrane helix</keyword>
<keyword evidence="10" id="KW-1185">Reference proteome</keyword>
<sequence length="239" mass="26429">MDFELSVVISFVAGVLSFLSPCVLAIAPAYIGYLSGVESIEKERKRVLWHTLLFVSGFSGIFFLMGIGASALGGVFLLYKDWFNRIAGVVIIIFALQVLGVLKIRLLYAEKRAQFKTDWAQLRSFVLGISFGLGWTPCVGPILGAILLYVSARAQIWEGGLMLAFYSLGLALPFILLGVGWGKVMQVLKRFQKRGRLVEIVSGGLLLFLGVLMLLNRLDFLVYWLGIGNLVSPEYLLIE</sequence>
<evidence type="ECO:0000256" key="5">
    <source>
        <dbReference type="ARBA" id="ARBA00022989"/>
    </source>
</evidence>
<evidence type="ECO:0000256" key="2">
    <source>
        <dbReference type="ARBA" id="ARBA00006143"/>
    </source>
</evidence>
<name>A0ABZ2YAQ3_9BACT</name>
<dbReference type="InterPro" id="IPR051790">
    <property type="entry name" value="Cytochrome_c-biogenesis_DsbD"/>
</dbReference>
<keyword evidence="4" id="KW-0201">Cytochrome c-type biogenesis</keyword>
<dbReference type="RefSeq" id="WP_369017550.1">
    <property type="nucleotide sequence ID" value="NZ_CP121689.1"/>
</dbReference>
<dbReference type="Pfam" id="PF02683">
    <property type="entry name" value="DsbD_TM"/>
    <property type="match status" value="1"/>
</dbReference>
<reference evidence="9 10" key="1">
    <citation type="submission" date="2023-03" db="EMBL/GenBank/DDBJ databases">
        <title>Novel Species.</title>
        <authorList>
            <person name="Ma S."/>
        </authorList>
    </citation>
    <scope>NUCLEOTIDE SEQUENCE [LARGE SCALE GENOMIC DNA]</scope>
    <source>
        <strain evidence="9 10">B11</strain>
    </source>
</reference>
<feature type="transmembrane region" description="Helical" evidence="7">
    <location>
        <begin position="125"/>
        <end position="151"/>
    </location>
</feature>
<feature type="transmembrane region" description="Helical" evidence="7">
    <location>
        <begin position="52"/>
        <end position="79"/>
    </location>
</feature>
<dbReference type="InterPro" id="IPR003834">
    <property type="entry name" value="Cyt_c_assmbl_TM_dom"/>
</dbReference>
<comment type="similarity">
    <text evidence="2">Belongs to the DsbD family.</text>
</comment>
<evidence type="ECO:0000256" key="3">
    <source>
        <dbReference type="ARBA" id="ARBA00022692"/>
    </source>
</evidence>
<evidence type="ECO:0000256" key="4">
    <source>
        <dbReference type="ARBA" id="ARBA00022748"/>
    </source>
</evidence>
<protein>
    <submittedName>
        <fullName evidence="9">Cytochrome c biogenesis CcdA family protein</fullName>
    </submittedName>
</protein>
<dbReference type="PANTHER" id="PTHR31272">
    <property type="entry name" value="CYTOCHROME C-TYPE BIOGENESIS PROTEIN HI_1454-RELATED"/>
    <property type="match status" value="1"/>
</dbReference>
<evidence type="ECO:0000313" key="9">
    <source>
        <dbReference type="EMBL" id="WZL75403.1"/>
    </source>
</evidence>
<feature type="domain" description="Cytochrome C biogenesis protein transmembrane" evidence="8">
    <location>
        <begin position="6"/>
        <end position="192"/>
    </location>
</feature>
<feature type="transmembrane region" description="Helical" evidence="7">
    <location>
        <begin position="6"/>
        <end position="31"/>
    </location>
</feature>